<evidence type="ECO:0000313" key="6">
    <source>
        <dbReference type="EMBL" id="RVU41802.1"/>
    </source>
</evidence>
<keyword evidence="4" id="KW-0472">Membrane</keyword>
<dbReference type="Pfam" id="PF06629">
    <property type="entry name" value="MipA"/>
    <property type="match status" value="1"/>
</dbReference>
<dbReference type="AlphaFoldDB" id="A0A437R4Y2"/>
<keyword evidence="3" id="KW-0732">Signal</keyword>
<dbReference type="OrthoDB" id="8562138at2"/>
<evidence type="ECO:0000256" key="3">
    <source>
        <dbReference type="ARBA" id="ARBA00022729"/>
    </source>
</evidence>
<evidence type="ECO:0008006" key="8">
    <source>
        <dbReference type="Google" id="ProtNLM"/>
    </source>
</evidence>
<evidence type="ECO:0000313" key="7">
    <source>
        <dbReference type="Proteomes" id="UP000283077"/>
    </source>
</evidence>
<sequence length="277" mass="31077">MNTLSRWLFGLIISTCSGVTQADTSIAERWFEDLEGTLYLGVGKGYHHTLVPGLDQEQDINQGLLFVVTGELTWGNFFIETPMHRRGAHVYSASVGYRFYQHQEHSWDLIASNYNVWIPDNKVSQANPQLAGLQIRNNDSLNSLRYQYQAKQHVIGVEAGLDLVSHHGAIGRISYSYLLPWRNLDLYLNAALTVEPAKVVNYYYGVAPVEATADLPQYRAGAGLKTHLGVSAIYPLAEHWQLDGSIGVNLFSSSYLDSPLVSRSHEQVTILMVRYVF</sequence>
<name>A0A437R4Y2_9GAMM</name>
<evidence type="ECO:0000256" key="1">
    <source>
        <dbReference type="ARBA" id="ARBA00004442"/>
    </source>
</evidence>
<evidence type="ECO:0000256" key="2">
    <source>
        <dbReference type="ARBA" id="ARBA00005722"/>
    </source>
</evidence>
<dbReference type="InterPro" id="IPR010583">
    <property type="entry name" value="MipA"/>
</dbReference>
<comment type="caution">
    <text evidence="6">The sequence shown here is derived from an EMBL/GenBank/DDBJ whole genome shotgun (WGS) entry which is preliminary data.</text>
</comment>
<evidence type="ECO:0000256" key="5">
    <source>
        <dbReference type="ARBA" id="ARBA00023237"/>
    </source>
</evidence>
<protein>
    <recommendedName>
        <fullName evidence="8">MipA/OmpV family protein</fullName>
    </recommendedName>
</protein>
<dbReference type="RefSeq" id="WP_127697191.1">
    <property type="nucleotide sequence ID" value="NZ_SACS01000001.1"/>
</dbReference>
<comment type="subcellular location">
    <subcellularLocation>
        <location evidence="1">Cell outer membrane</location>
    </subcellularLocation>
</comment>
<dbReference type="PANTHER" id="PTHR38776">
    <property type="entry name" value="MLTA-INTERACTING PROTEIN-RELATED"/>
    <property type="match status" value="1"/>
</dbReference>
<dbReference type="PANTHER" id="PTHR38776:SF1">
    <property type="entry name" value="MLTA-INTERACTING PROTEIN-RELATED"/>
    <property type="match status" value="1"/>
</dbReference>
<keyword evidence="7" id="KW-1185">Reference proteome</keyword>
<reference evidence="6 7" key="1">
    <citation type="submission" date="2019-01" db="EMBL/GenBank/DDBJ databases">
        <authorList>
            <person name="Chen W.-M."/>
        </authorList>
    </citation>
    <scope>NUCLEOTIDE SEQUENCE [LARGE SCALE GENOMIC DNA]</scope>
    <source>
        <strain evidence="6 7">KYPC3</strain>
    </source>
</reference>
<dbReference type="Proteomes" id="UP000283077">
    <property type="component" value="Unassembled WGS sequence"/>
</dbReference>
<evidence type="ECO:0000256" key="4">
    <source>
        <dbReference type="ARBA" id="ARBA00023136"/>
    </source>
</evidence>
<dbReference type="EMBL" id="SACS01000001">
    <property type="protein sequence ID" value="RVU41802.1"/>
    <property type="molecule type" value="Genomic_DNA"/>
</dbReference>
<organism evidence="6 7">
    <name type="scientific">Rheinheimera riviphila</name>
    <dbReference type="NCBI Taxonomy" id="1834037"/>
    <lineage>
        <taxon>Bacteria</taxon>
        <taxon>Pseudomonadati</taxon>
        <taxon>Pseudomonadota</taxon>
        <taxon>Gammaproteobacteria</taxon>
        <taxon>Chromatiales</taxon>
        <taxon>Chromatiaceae</taxon>
        <taxon>Rheinheimera</taxon>
    </lineage>
</organism>
<dbReference type="GO" id="GO:0009279">
    <property type="term" value="C:cell outer membrane"/>
    <property type="evidence" value="ECO:0007669"/>
    <property type="project" value="UniProtKB-SubCell"/>
</dbReference>
<proteinExistence type="inferred from homology"/>
<keyword evidence="5" id="KW-0998">Cell outer membrane</keyword>
<dbReference type="GO" id="GO:0009252">
    <property type="term" value="P:peptidoglycan biosynthetic process"/>
    <property type="evidence" value="ECO:0007669"/>
    <property type="project" value="TreeGrafter"/>
</dbReference>
<gene>
    <name evidence="6" type="ORF">EOE67_00975</name>
</gene>
<comment type="similarity">
    <text evidence="2">Belongs to the MipA/OmpV family.</text>
</comment>
<accession>A0A437R4Y2</accession>